<protein>
    <submittedName>
        <fullName evidence="2">Uncharacterized protein</fullName>
    </submittedName>
</protein>
<feature type="transmembrane region" description="Helical" evidence="1">
    <location>
        <begin position="21"/>
        <end position="42"/>
    </location>
</feature>
<keyword evidence="1" id="KW-0812">Transmembrane</keyword>
<organism evidence="2 3">
    <name type="scientific">Roseibium marinum</name>
    <dbReference type="NCBI Taxonomy" id="281252"/>
    <lineage>
        <taxon>Bacteria</taxon>
        <taxon>Pseudomonadati</taxon>
        <taxon>Pseudomonadota</taxon>
        <taxon>Alphaproteobacteria</taxon>
        <taxon>Hyphomicrobiales</taxon>
        <taxon>Stappiaceae</taxon>
        <taxon>Roseibium</taxon>
    </lineage>
</organism>
<keyword evidence="1" id="KW-1133">Transmembrane helix</keyword>
<keyword evidence="1" id="KW-0472">Membrane</keyword>
<accession>A0A2S3UM75</accession>
<reference evidence="2 3" key="1">
    <citation type="submission" date="2018-01" db="EMBL/GenBank/DDBJ databases">
        <title>Genomic Encyclopedia of Archaeal and Bacterial Type Strains, Phase II (KMG-II): from individual species to whole genera.</title>
        <authorList>
            <person name="Goeker M."/>
        </authorList>
    </citation>
    <scope>NUCLEOTIDE SEQUENCE [LARGE SCALE GENOMIC DNA]</scope>
    <source>
        <strain evidence="2 3">DSM 17023</strain>
    </source>
</reference>
<comment type="caution">
    <text evidence="2">The sequence shown here is derived from an EMBL/GenBank/DDBJ whole genome shotgun (WGS) entry which is preliminary data.</text>
</comment>
<dbReference type="AlphaFoldDB" id="A0A2S3UM75"/>
<feature type="transmembrane region" description="Helical" evidence="1">
    <location>
        <begin position="62"/>
        <end position="85"/>
    </location>
</feature>
<name>A0A2S3UM75_9HYPH</name>
<sequence length="118" mass="12385">MGRFGKAFGQLKLPRDPLFRLLAINGIAGIAIAGLVLVGIFWANIGNLRVLVVNSDDPVLPVLMLAFALVITLGSVVIGSAIMLLGETDAGGATPLRTGRMRLKNELKPLPVAAGSRR</sequence>
<evidence type="ECO:0000313" key="2">
    <source>
        <dbReference type="EMBL" id="POF28827.1"/>
    </source>
</evidence>
<keyword evidence="3" id="KW-1185">Reference proteome</keyword>
<evidence type="ECO:0000256" key="1">
    <source>
        <dbReference type="SAM" id="Phobius"/>
    </source>
</evidence>
<dbReference type="Proteomes" id="UP000236959">
    <property type="component" value="Unassembled WGS sequence"/>
</dbReference>
<gene>
    <name evidence="2" type="ORF">CLV41_11177</name>
</gene>
<evidence type="ECO:0000313" key="3">
    <source>
        <dbReference type="Proteomes" id="UP000236959"/>
    </source>
</evidence>
<proteinExistence type="predicted"/>
<dbReference type="EMBL" id="PPCN01000011">
    <property type="protein sequence ID" value="POF28827.1"/>
    <property type="molecule type" value="Genomic_DNA"/>
</dbReference>